<sequence>MAARALALAAWPGRSCRRRSAPRAWIRSSVLWEDLRSLANGLWTPRSTSAWRSPGPAPSAAQWSVRCCSPWRSSRPLSSHFPQK</sequence>
<keyword evidence="2" id="KW-1185">Reference proteome</keyword>
<evidence type="ECO:0000313" key="2">
    <source>
        <dbReference type="Proteomes" id="UP000601435"/>
    </source>
</evidence>
<dbReference type="Proteomes" id="UP000601435">
    <property type="component" value="Unassembled WGS sequence"/>
</dbReference>
<reference evidence="1" key="1">
    <citation type="submission" date="2021-02" db="EMBL/GenBank/DDBJ databases">
        <authorList>
            <person name="Dougan E. K."/>
            <person name="Rhodes N."/>
            <person name="Thang M."/>
            <person name="Chan C."/>
        </authorList>
    </citation>
    <scope>NUCLEOTIDE SEQUENCE</scope>
</reference>
<comment type="caution">
    <text evidence="1">The sequence shown here is derived from an EMBL/GenBank/DDBJ whole genome shotgun (WGS) entry which is preliminary data.</text>
</comment>
<dbReference type="AlphaFoldDB" id="A0A812M1T0"/>
<accession>A0A812M1T0</accession>
<evidence type="ECO:0000313" key="1">
    <source>
        <dbReference type="EMBL" id="CAE7253908.1"/>
    </source>
</evidence>
<name>A0A812M1T0_9DINO</name>
<organism evidence="1 2">
    <name type="scientific">Symbiodinium necroappetens</name>
    <dbReference type="NCBI Taxonomy" id="1628268"/>
    <lineage>
        <taxon>Eukaryota</taxon>
        <taxon>Sar</taxon>
        <taxon>Alveolata</taxon>
        <taxon>Dinophyceae</taxon>
        <taxon>Suessiales</taxon>
        <taxon>Symbiodiniaceae</taxon>
        <taxon>Symbiodinium</taxon>
    </lineage>
</organism>
<protein>
    <submittedName>
        <fullName evidence="1">Uncharacterized protein</fullName>
    </submittedName>
</protein>
<proteinExistence type="predicted"/>
<dbReference type="EMBL" id="CAJNJA010010119">
    <property type="protein sequence ID" value="CAE7253908.1"/>
    <property type="molecule type" value="Genomic_DNA"/>
</dbReference>
<gene>
    <name evidence="1" type="ORF">SNEC2469_LOCUS5420</name>
</gene>